<evidence type="ECO:0000256" key="1">
    <source>
        <dbReference type="SAM" id="Phobius"/>
    </source>
</evidence>
<feature type="transmembrane region" description="Helical" evidence="1">
    <location>
        <begin position="13"/>
        <end position="37"/>
    </location>
</feature>
<reference evidence="2 3" key="1">
    <citation type="journal article" date="2015" name="Nature">
        <title>rRNA introns, odd ribosomes, and small enigmatic genomes across a large radiation of phyla.</title>
        <authorList>
            <person name="Brown C.T."/>
            <person name="Hug L.A."/>
            <person name="Thomas B.C."/>
            <person name="Sharon I."/>
            <person name="Castelle C.J."/>
            <person name="Singh A."/>
            <person name="Wilkins M.J."/>
            <person name="Williams K.H."/>
            <person name="Banfield J.F."/>
        </authorList>
    </citation>
    <scope>NUCLEOTIDE SEQUENCE [LARGE SCALE GENOMIC DNA]</scope>
</reference>
<evidence type="ECO:0008006" key="4">
    <source>
        <dbReference type="Google" id="ProtNLM"/>
    </source>
</evidence>
<keyword evidence="1" id="KW-1133">Transmembrane helix</keyword>
<protein>
    <recommendedName>
        <fullName evidence="4">Type II secretion system protein GspG C-terminal domain-containing protein</fullName>
    </recommendedName>
</protein>
<proteinExistence type="predicted"/>
<comment type="caution">
    <text evidence="2">The sequence shown here is derived from an EMBL/GenBank/DDBJ whole genome shotgun (WGS) entry which is preliminary data.</text>
</comment>
<name>A0A0G0MYB6_9BACT</name>
<sequence>MKQTLTPKQKNKIYLYSAGGFIFVLFLVLTMLGIYTVSRQSRDIIRLSDLSRLQTDLLMFYKEKNIYPARVLVRSEVKRADECERNLCLDEYPLDPKTNERYVYTPCQDVAGEYCEAGFEDAKGFIINYRLEIGSGSVKKGAHRVKAGGLVN</sequence>
<evidence type="ECO:0000313" key="2">
    <source>
        <dbReference type="EMBL" id="KKQ69896.1"/>
    </source>
</evidence>
<accession>A0A0G0MYB6</accession>
<keyword evidence="1" id="KW-0812">Transmembrane</keyword>
<dbReference type="EMBL" id="LBUU01000008">
    <property type="protein sequence ID" value="KKQ69896.1"/>
    <property type="molecule type" value="Genomic_DNA"/>
</dbReference>
<evidence type="ECO:0000313" key="3">
    <source>
        <dbReference type="Proteomes" id="UP000034022"/>
    </source>
</evidence>
<organism evidence="2 3">
    <name type="scientific">Candidatus Falkowbacteria bacterium GW2011_GWE1_38_31</name>
    <dbReference type="NCBI Taxonomy" id="1618638"/>
    <lineage>
        <taxon>Bacteria</taxon>
        <taxon>Candidatus Falkowiibacteriota</taxon>
    </lineage>
</organism>
<keyword evidence="1" id="KW-0472">Membrane</keyword>
<gene>
    <name evidence="2" type="ORF">US91_C0008G0016</name>
</gene>
<dbReference type="Proteomes" id="UP000034022">
    <property type="component" value="Unassembled WGS sequence"/>
</dbReference>
<dbReference type="AlphaFoldDB" id="A0A0G0MYB6"/>